<dbReference type="AlphaFoldDB" id="A0A2J6Q090"/>
<organism evidence="9 10">
    <name type="scientific">Hyaloscypha hepaticicola</name>
    <dbReference type="NCBI Taxonomy" id="2082293"/>
    <lineage>
        <taxon>Eukaryota</taxon>
        <taxon>Fungi</taxon>
        <taxon>Dikarya</taxon>
        <taxon>Ascomycota</taxon>
        <taxon>Pezizomycotina</taxon>
        <taxon>Leotiomycetes</taxon>
        <taxon>Helotiales</taxon>
        <taxon>Hyaloscyphaceae</taxon>
        <taxon>Hyaloscypha</taxon>
    </lineage>
</organism>
<keyword evidence="4 7" id="KW-1133">Transmembrane helix</keyword>
<evidence type="ECO:0000256" key="1">
    <source>
        <dbReference type="ARBA" id="ARBA00004141"/>
    </source>
</evidence>
<evidence type="ECO:0000259" key="8">
    <source>
        <dbReference type="PROSITE" id="PS50850"/>
    </source>
</evidence>
<sequence>MNQPIKMESRASSSSVKTGASELRTQSVTSIACYLPPNPDPVTSKSGLKVIEKKLLHTLDLYLIPWLCVLYLLAFLDRTNIGNAKIDGLQKWLGRHGVPLSTGKYNAALTVFFVSYSIIEPLTNILLKRFKPSIFIPCIMLGWGTTMTLMGLCKNSSGLIAARWFLGIFEAGLFPGVNYYLSCWYKRSEFGIRAAIFFSAAAVAGSFGGLLAFAIEKMEGIGGRHGWSWIFIIEGLVTVCFALASFFMVKDFPDNATFLSDRNLARVKYRLAMDKQSSAKYEAFDYKYLKAAVTDYKMYLGMLIYMGCDMPLYAFSLFLPSIVAELGYTSSNAQLFTIPVYATAAALTIFVGWIADRTGQRGLCNIFVAPIGMAGFAMLLVIENPHLKYLGTFLGACGIYPCIANTISWVSNNVEGVYKRGVILGFVIGWGNLNGIVSSNIYQGGPNYFSGHLVVLIYMTFCLFGGSVVMRYLLVRENRLRREGKRDDRIQGLSRREQDLLGDQHPEFMYIV</sequence>
<dbReference type="InterPro" id="IPR011701">
    <property type="entry name" value="MFS"/>
</dbReference>
<keyword evidence="3 7" id="KW-0812">Transmembrane</keyword>
<feature type="transmembrane region" description="Helical" evidence="7">
    <location>
        <begin position="388"/>
        <end position="410"/>
    </location>
</feature>
<feature type="transmembrane region" description="Helical" evidence="7">
    <location>
        <begin position="134"/>
        <end position="152"/>
    </location>
</feature>
<gene>
    <name evidence="9" type="ORF">NA56DRAFT_628555</name>
</gene>
<dbReference type="Proteomes" id="UP000235672">
    <property type="component" value="Unassembled WGS sequence"/>
</dbReference>
<evidence type="ECO:0000256" key="3">
    <source>
        <dbReference type="ARBA" id="ARBA00022692"/>
    </source>
</evidence>
<feature type="transmembrane region" description="Helical" evidence="7">
    <location>
        <begin position="448"/>
        <end position="474"/>
    </location>
</feature>
<feature type="transmembrane region" description="Helical" evidence="7">
    <location>
        <begin position="55"/>
        <end position="76"/>
    </location>
</feature>
<feature type="transmembrane region" description="Helical" evidence="7">
    <location>
        <begin position="194"/>
        <end position="215"/>
    </location>
</feature>
<keyword evidence="5 7" id="KW-0472">Membrane</keyword>
<dbReference type="InterPro" id="IPR020846">
    <property type="entry name" value="MFS_dom"/>
</dbReference>
<accession>A0A2J6Q090</accession>
<keyword evidence="2" id="KW-0813">Transport</keyword>
<dbReference type="PANTHER" id="PTHR43791:SF19">
    <property type="entry name" value="TRANSPORTER, PUTATIVE (AFU_ORTHOLOGUE AFUA_1G01812)-RELATED"/>
    <property type="match status" value="1"/>
</dbReference>
<dbReference type="Gene3D" id="1.20.1250.20">
    <property type="entry name" value="MFS general substrate transporter like domains"/>
    <property type="match status" value="2"/>
</dbReference>
<feature type="region of interest" description="Disordered" evidence="6">
    <location>
        <begin position="1"/>
        <end position="20"/>
    </location>
</feature>
<dbReference type="SUPFAM" id="SSF103473">
    <property type="entry name" value="MFS general substrate transporter"/>
    <property type="match status" value="1"/>
</dbReference>
<dbReference type="PANTHER" id="PTHR43791">
    <property type="entry name" value="PERMEASE-RELATED"/>
    <property type="match status" value="1"/>
</dbReference>
<dbReference type="OrthoDB" id="2962993at2759"/>
<reference evidence="9 10" key="1">
    <citation type="submission" date="2016-05" db="EMBL/GenBank/DDBJ databases">
        <title>A degradative enzymes factory behind the ericoid mycorrhizal symbiosis.</title>
        <authorList>
            <consortium name="DOE Joint Genome Institute"/>
            <person name="Martino E."/>
            <person name="Morin E."/>
            <person name="Grelet G."/>
            <person name="Kuo A."/>
            <person name="Kohler A."/>
            <person name="Daghino S."/>
            <person name="Barry K."/>
            <person name="Choi C."/>
            <person name="Cichocki N."/>
            <person name="Clum A."/>
            <person name="Copeland A."/>
            <person name="Hainaut M."/>
            <person name="Haridas S."/>
            <person name="Labutti K."/>
            <person name="Lindquist E."/>
            <person name="Lipzen A."/>
            <person name="Khouja H.-R."/>
            <person name="Murat C."/>
            <person name="Ohm R."/>
            <person name="Olson A."/>
            <person name="Spatafora J."/>
            <person name="Veneault-Fourrey C."/>
            <person name="Henrissat B."/>
            <person name="Grigoriev I."/>
            <person name="Martin F."/>
            <person name="Perotto S."/>
        </authorList>
    </citation>
    <scope>NUCLEOTIDE SEQUENCE [LARGE SCALE GENOMIC DNA]</scope>
    <source>
        <strain evidence="9 10">UAMH 7357</strain>
    </source>
</reference>
<dbReference type="FunFam" id="1.20.1250.20:FF:000068">
    <property type="entry name" value="MFS general substrate transporter"/>
    <property type="match status" value="1"/>
</dbReference>
<evidence type="ECO:0000256" key="6">
    <source>
        <dbReference type="SAM" id="MobiDB-lite"/>
    </source>
</evidence>
<feature type="transmembrane region" description="Helical" evidence="7">
    <location>
        <begin position="335"/>
        <end position="355"/>
    </location>
</feature>
<feature type="transmembrane region" description="Helical" evidence="7">
    <location>
        <begin position="299"/>
        <end position="323"/>
    </location>
</feature>
<dbReference type="Pfam" id="PF07690">
    <property type="entry name" value="MFS_1"/>
    <property type="match status" value="1"/>
</dbReference>
<dbReference type="GO" id="GO:0016020">
    <property type="term" value="C:membrane"/>
    <property type="evidence" value="ECO:0007669"/>
    <property type="project" value="UniProtKB-SubCell"/>
</dbReference>
<evidence type="ECO:0000256" key="5">
    <source>
        <dbReference type="ARBA" id="ARBA00023136"/>
    </source>
</evidence>
<evidence type="ECO:0000313" key="10">
    <source>
        <dbReference type="Proteomes" id="UP000235672"/>
    </source>
</evidence>
<evidence type="ECO:0000256" key="4">
    <source>
        <dbReference type="ARBA" id="ARBA00022989"/>
    </source>
</evidence>
<proteinExistence type="predicted"/>
<evidence type="ECO:0000256" key="2">
    <source>
        <dbReference type="ARBA" id="ARBA00022448"/>
    </source>
</evidence>
<evidence type="ECO:0000256" key="7">
    <source>
        <dbReference type="SAM" id="Phobius"/>
    </source>
</evidence>
<feature type="transmembrane region" description="Helical" evidence="7">
    <location>
        <begin position="362"/>
        <end position="382"/>
    </location>
</feature>
<feature type="compositionally biased region" description="Polar residues" evidence="6">
    <location>
        <begin position="10"/>
        <end position="20"/>
    </location>
</feature>
<dbReference type="PROSITE" id="PS50850">
    <property type="entry name" value="MFS"/>
    <property type="match status" value="1"/>
</dbReference>
<dbReference type="GO" id="GO:0022857">
    <property type="term" value="F:transmembrane transporter activity"/>
    <property type="evidence" value="ECO:0007669"/>
    <property type="project" value="InterPro"/>
</dbReference>
<dbReference type="InterPro" id="IPR036259">
    <property type="entry name" value="MFS_trans_sf"/>
</dbReference>
<evidence type="ECO:0000313" key="9">
    <source>
        <dbReference type="EMBL" id="PMD19707.1"/>
    </source>
</evidence>
<dbReference type="EMBL" id="KZ613488">
    <property type="protein sequence ID" value="PMD19707.1"/>
    <property type="molecule type" value="Genomic_DNA"/>
</dbReference>
<feature type="transmembrane region" description="Helical" evidence="7">
    <location>
        <begin position="422"/>
        <end position="442"/>
    </location>
</feature>
<dbReference type="FunFam" id="1.20.1250.20:FF:000034">
    <property type="entry name" value="MFS general substrate transporter"/>
    <property type="match status" value="1"/>
</dbReference>
<comment type="subcellular location">
    <subcellularLocation>
        <location evidence="1">Membrane</location>
        <topology evidence="1">Multi-pass membrane protein</topology>
    </subcellularLocation>
</comment>
<feature type="transmembrane region" description="Helical" evidence="7">
    <location>
        <begin position="227"/>
        <end position="249"/>
    </location>
</feature>
<feature type="transmembrane region" description="Helical" evidence="7">
    <location>
        <begin position="107"/>
        <end position="127"/>
    </location>
</feature>
<name>A0A2J6Q090_9HELO</name>
<keyword evidence="10" id="KW-1185">Reference proteome</keyword>
<protein>
    <submittedName>
        <fullName evidence="9">MFS nicotinic acid transporter-like protein</fullName>
    </submittedName>
</protein>
<feature type="transmembrane region" description="Helical" evidence="7">
    <location>
        <begin position="164"/>
        <end position="182"/>
    </location>
</feature>
<feature type="domain" description="Major facilitator superfamily (MFS) profile" evidence="8">
    <location>
        <begin position="63"/>
        <end position="512"/>
    </location>
</feature>